<dbReference type="InterPro" id="IPR036273">
    <property type="entry name" value="CRAL/TRIO_N_dom_sf"/>
</dbReference>
<proteinExistence type="predicted"/>
<dbReference type="SUPFAM" id="SSF46938">
    <property type="entry name" value="CRAL/TRIO N-terminal domain"/>
    <property type="match status" value="1"/>
</dbReference>
<evidence type="ECO:0000259" key="1">
    <source>
        <dbReference type="PROSITE" id="PS50191"/>
    </source>
</evidence>
<dbReference type="AlphaFoldDB" id="A0A1Y1L4D8"/>
<dbReference type="InParanoid" id="A0A1Y1L4D8"/>
<gene>
    <name evidence="3" type="ORF">PPYR_03581</name>
    <name evidence="4" type="ORF">PPYR_03698</name>
</gene>
<dbReference type="PROSITE" id="PS50191">
    <property type="entry name" value="CRAL_TRIO"/>
    <property type="match status" value="1"/>
</dbReference>
<reference evidence="2" key="1">
    <citation type="journal article" date="2016" name="Sci. Rep.">
        <title>Molecular characterization of firefly nuptial gifts: a multi-omics approach sheds light on postcopulatory sexual selection.</title>
        <authorList>
            <person name="Al-Wathiqui N."/>
            <person name="Fallon T.R."/>
            <person name="South A."/>
            <person name="Weng J.K."/>
            <person name="Lewis S.M."/>
        </authorList>
    </citation>
    <scope>NUCLEOTIDE SEQUENCE</scope>
</reference>
<sequence length="297" mass="34829">MKIASVESEYEKNKELRKEDVMQLKEWTEKQPHLPPITELHLILFLHSCYYSMEMTKATIEAFFTYRTHCPELFLHRNPSSPEFQSYFNVLEYLLLEEKTPSGDQIILFRLLDNDLEKFDFNTTVNVFDMSIVQWYMQHGTSEGLRIVCDFEGATLGHVLKMNIVAMRKILLYLQDALFVRLKGIHFFNVGSYMDILMNLMKPFLKKDLVNSLHFHTDSIKSMYQYVPIDCLPSDYGGSQPSVKQLHEDWIRRLHDYADYFVKEDSYIADDSKRVGKPANLSDIFGVEGSFKKLDID</sequence>
<feature type="domain" description="CRAL-TRIO" evidence="1">
    <location>
        <begin position="83"/>
        <end position="244"/>
    </location>
</feature>
<dbReference type="Pfam" id="PF00650">
    <property type="entry name" value="CRAL_TRIO"/>
    <property type="match status" value="1"/>
</dbReference>
<dbReference type="InterPro" id="IPR001251">
    <property type="entry name" value="CRAL-TRIO_dom"/>
</dbReference>
<dbReference type="Proteomes" id="UP000327044">
    <property type="component" value="Unassembled WGS sequence"/>
</dbReference>
<dbReference type="SMART" id="SM00516">
    <property type="entry name" value="SEC14"/>
    <property type="match status" value="1"/>
</dbReference>
<evidence type="ECO:0000313" key="3">
    <source>
        <dbReference type="EMBL" id="KAB0791781.1"/>
    </source>
</evidence>
<protein>
    <recommendedName>
        <fullName evidence="1">CRAL-TRIO domain-containing protein</fullName>
    </recommendedName>
</protein>
<evidence type="ECO:0000313" key="5">
    <source>
        <dbReference type="Proteomes" id="UP000327044"/>
    </source>
</evidence>
<organism evidence="2">
    <name type="scientific">Photinus pyralis</name>
    <name type="common">Common eastern firefly</name>
    <name type="synonym">Lampyris pyralis</name>
    <dbReference type="NCBI Taxonomy" id="7054"/>
    <lineage>
        <taxon>Eukaryota</taxon>
        <taxon>Metazoa</taxon>
        <taxon>Ecdysozoa</taxon>
        <taxon>Arthropoda</taxon>
        <taxon>Hexapoda</taxon>
        <taxon>Insecta</taxon>
        <taxon>Pterygota</taxon>
        <taxon>Neoptera</taxon>
        <taxon>Endopterygota</taxon>
        <taxon>Coleoptera</taxon>
        <taxon>Polyphaga</taxon>
        <taxon>Elateriformia</taxon>
        <taxon>Elateroidea</taxon>
        <taxon>Lampyridae</taxon>
        <taxon>Lampyrinae</taxon>
        <taxon>Photinus</taxon>
    </lineage>
</organism>
<dbReference type="EMBL" id="VVIM01000011">
    <property type="protein sequence ID" value="KAB0791898.1"/>
    <property type="molecule type" value="Genomic_DNA"/>
</dbReference>
<dbReference type="PANTHER" id="PTHR10174:SF213">
    <property type="entry name" value="CRAL-TRIO DOMAIN-CONTAINING PROTEIN"/>
    <property type="match status" value="1"/>
</dbReference>
<dbReference type="SUPFAM" id="SSF52087">
    <property type="entry name" value="CRAL/TRIO domain"/>
    <property type="match status" value="1"/>
</dbReference>
<dbReference type="GO" id="GO:0016020">
    <property type="term" value="C:membrane"/>
    <property type="evidence" value="ECO:0007669"/>
    <property type="project" value="TreeGrafter"/>
</dbReference>
<dbReference type="OrthoDB" id="6432525at2759"/>
<dbReference type="CDD" id="cd00170">
    <property type="entry name" value="SEC14"/>
    <property type="match status" value="1"/>
</dbReference>
<keyword evidence="5" id="KW-1185">Reference proteome</keyword>
<dbReference type="GO" id="GO:1902936">
    <property type="term" value="F:phosphatidylinositol bisphosphate binding"/>
    <property type="evidence" value="ECO:0007669"/>
    <property type="project" value="TreeGrafter"/>
</dbReference>
<reference evidence="3" key="3">
    <citation type="submission" date="2019-08" db="EMBL/GenBank/DDBJ databases">
        <authorList>
            <consortium name="Photinus pyralis genome working group"/>
            <person name="Fallon T.R."/>
            <person name="Sander Lower S.E."/>
            <person name="Weng J.-K."/>
        </authorList>
    </citation>
    <scope>NUCLEOTIDE SEQUENCE</scope>
    <source>
        <strain evidence="3">1611_PpyrPB1</strain>
        <tissue evidence="3">Whole body</tissue>
    </source>
</reference>
<dbReference type="EMBL" id="VVIM01000011">
    <property type="protein sequence ID" value="KAB0791781.1"/>
    <property type="molecule type" value="Genomic_DNA"/>
</dbReference>
<accession>A0A1Y1L4D8</accession>
<dbReference type="EMBL" id="GEZM01068032">
    <property type="protein sequence ID" value="JAV67250.1"/>
    <property type="molecule type" value="Transcribed_RNA"/>
</dbReference>
<evidence type="ECO:0000313" key="4">
    <source>
        <dbReference type="EMBL" id="KAB0791898.1"/>
    </source>
</evidence>
<reference evidence="3 5" key="2">
    <citation type="journal article" date="2018" name="Elife">
        <title>Firefly genomes illuminate parallel origins of bioluminescence in beetles.</title>
        <authorList>
            <person name="Fallon T.R."/>
            <person name="Lower S.E."/>
            <person name="Chang C.H."/>
            <person name="Bessho-Uehara M."/>
            <person name="Martin G.J."/>
            <person name="Bewick A.J."/>
            <person name="Behringer M."/>
            <person name="Debat H.J."/>
            <person name="Wong I."/>
            <person name="Day J.C."/>
            <person name="Suvorov A."/>
            <person name="Silva C.J."/>
            <person name="Stanger-Hall K.F."/>
            <person name="Hall D.W."/>
            <person name="Schmitz R.J."/>
            <person name="Nelson D.R."/>
            <person name="Lewis S.M."/>
            <person name="Shigenobu S."/>
            <person name="Bybee S.M."/>
            <person name="Larracuente A.M."/>
            <person name="Oba Y."/>
            <person name="Weng J.K."/>
        </authorList>
    </citation>
    <scope>NUCLEOTIDE SEQUENCE [LARGE SCALE GENOMIC DNA]</scope>
    <source>
        <strain evidence="3">1611_PpyrPB1</strain>
        <tissue evidence="3">Whole body</tissue>
    </source>
</reference>
<dbReference type="PANTHER" id="PTHR10174">
    <property type="entry name" value="ALPHA-TOCOPHEROL TRANSFER PROTEIN-RELATED"/>
    <property type="match status" value="1"/>
</dbReference>
<dbReference type="Gene3D" id="3.40.525.10">
    <property type="entry name" value="CRAL-TRIO lipid binding domain"/>
    <property type="match status" value="1"/>
</dbReference>
<name>A0A1Y1L4D8_PHOPY</name>
<dbReference type="PRINTS" id="PR00180">
    <property type="entry name" value="CRETINALDHBP"/>
</dbReference>
<dbReference type="Gene3D" id="1.20.5.1200">
    <property type="entry name" value="Alpha-tocopherol transfer"/>
    <property type="match status" value="1"/>
</dbReference>
<dbReference type="InterPro" id="IPR036865">
    <property type="entry name" value="CRAL-TRIO_dom_sf"/>
</dbReference>
<evidence type="ECO:0000313" key="2">
    <source>
        <dbReference type="EMBL" id="JAV67250.1"/>
    </source>
</evidence>